<dbReference type="Proteomes" id="UP000570361">
    <property type="component" value="Unassembled WGS sequence"/>
</dbReference>
<evidence type="ECO:0000256" key="10">
    <source>
        <dbReference type="ARBA" id="ARBA00023268"/>
    </source>
</evidence>
<evidence type="ECO:0000256" key="1">
    <source>
        <dbReference type="ARBA" id="ARBA00000527"/>
    </source>
</evidence>
<protein>
    <submittedName>
        <fullName evidence="14">2',3'-cyclic-nucleotide 2'-phosphodiesterase/3'-nucleotidase</fullName>
        <ecNumber evidence="14">3.1.3.6</ecNumber>
        <ecNumber evidence="14">3.1.4.16</ecNumber>
    </submittedName>
</protein>
<dbReference type="GO" id="GO:0008254">
    <property type="term" value="F:3'-nucleotidase activity"/>
    <property type="evidence" value="ECO:0007669"/>
    <property type="project" value="UniProtKB-EC"/>
</dbReference>
<feature type="domain" description="Calcineurin-like phosphoesterase" evidence="12">
    <location>
        <begin position="10"/>
        <end position="242"/>
    </location>
</feature>
<proteinExistence type="inferred from homology"/>
<comment type="subcellular location">
    <subcellularLocation>
        <location evidence="4">Cell envelope</location>
    </subcellularLocation>
</comment>
<evidence type="ECO:0000313" key="14">
    <source>
        <dbReference type="EMBL" id="MBB3110865.1"/>
    </source>
</evidence>
<dbReference type="Gene3D" id="3.60.21.10">
    <property type="match status" value="1"/>
</dbReference>
<dbReference type="RefSeq" id="WP_183600739.1">
    <property type="nucleotide sequence ID" value="NZ_JACHXK010000005.1"/>
</dbReference>
<dbReference type="InterPro" id="IPR004843">
    <property type="entry name" value="Calcineurin-like_PHP"/>
</dbReference>
<dbReference type="EC" id="3.1.4.16" evidence="14"/>
<keyword evidence="9 11" id="KW-0378">Hydrolase</keyword>
<organism evidence="14 15">
    <name type="scientific">Paenibacillus phyllosphaerae</name>
    <dbReference type="NCBI Taxonomy" id="274593"/>
    <lineage>
        <taxon>Bacteria</taxon>
        <taxon>Bacillati</taxon>
        <taxon>Bacillota</taxon>
        <taxon>Bacilli</taxon>
        <taxon>Bacillales</taxon>
        <taxon>Paenibacillaceae</taxon>
        <taxon>Paenibacillus</taxon>
    </lineage>
</organism>
<dbReference type="PANTHER" id="PTHR11575">
    <property type="entry name" value="5'-NUCLEOTIDASE-RELATED"/>
    <property type="match status" value="1"/>
</dbReference>
<evidence type="ECO:0000256" key="7">
    <source>
        <dbReference type="ARBA" id="ARBA00022729"/>
    </source>
</evidence>
<dbReference type="GO" id="GO:0008663">
    <property type="term" value="F:2',3'-cyclic-nucleotide 2'-phosphodiesterase activity"/>
    <property type="evidence" value="ECO:0007669"/>
    <property type="project" value="UniProtKB-EC"/>
</dbReference>
<dbReference type="Pfam" id="PF02872">
    <property type="entry name" value="5_nucleotid_C"/>
    <property type="match status" value="1"/>
</dbReference>
<evidence type="ECO:0000256" key="11">
    <source>
        <dbReference type="RuleBase" id="RU362119"/>
    </source>
</evidence>
<dbReference type="InterPro" id="IPR006146">
    <property type="entry name" value="5'-Nucleotdase_CS"/>
</dbReference>
<keyword evidence="8 11" id="KW-0547">Nucleotide-binding</keyword>
<dbReference type="PRINTS" id="PR01607">
    <property type="entry name" value="APYRASEFAMLY"/>
</dbReference>
<dbReference type="SUPFAM" id="SSF56300">
    <property type="entry name" value="Metallo-dependent phosphatases"/>
    <property type="match status" value="1"/>
</dbReference>
<sequence length="535" mass="59318">MRVEQCEVVLLATSDLHGFICPRSYATRDEVGHGLARVANIVKEQRQLHAHTLLIDNGDALQGTPLTYYHARVNAEPANPVVACMNELRYDAAVLGNHEFNYGLPYLRSAVEASGFPWLSANIREAATGAPLFGKPYLVRELDNGVRIGVLGLTTSYIPNWEQPQHIEGILFDDPVETARHWVDVMKREERVDVVVVSYHGGFERDVETGVPTEPLTGENVGYALCQQVEGINVLLTGHQHRTIESCHINGVCVVQPANEGRYLGKVTLELEQGESGWSVASSRSALIDAADYGADERMELIADEVETLTQTWLDQPIGFVDGNMTIAAHADVRLREHPLIEFINRVQMDVSGARISNTALFDNLSPGFGSRITMRDIVSNYIYPNTLKVIRISGRDIRSALEKSAEYFALDAQGKIVVSDAFLLPKPQHYNYDMWEGIDYVLDIAQPIGQRVVKLELNGQPLAEDEPFDVVMNNYRAGGGGNFAMFQDKPVVKDIATDMVELLADYIRERGRITAGANGNWRVVNGRTSSIDAR</sequence>
<dbReference type="SUPFAM" id="SSF55816">
    <property type="entry name" value="5'-nucleotidase (syn. UDP-sugar hydrolase), C-terminal domain"/>
    <property type="match status" value="1"/>
</dbReference>
<dbReference type="GO" id="GO:0009166">
    <property type="term" value="P:nucleotide catabolic process"/>
    <property type="evidence" value="ECO:0007669"/>
    <property type="project" value="InterPro"/>
</dbReference>
<keyword evidence="7" id="KW-0732">Signal</keyword>
<comment type="cofactor">
    <cofactor evidence="3">
        <name>a divalent metal cation</name>
        <dbReference type="ChEBI" id="CHEBI:60240"/>
    </cofactor>
</comment>
<dbReference type="PANTHER" id="PTHR11575:SF6">
    <property type="entry name" value="2',3'-CYCLIC-NUCLEOTIDE 2'-PHOSPHODIESTERASE_3'-NUCLEOTIDASE"/>
    <property type="match status" value="1"/>
</dbReference>
<dbReference type="AlphaFoldDB" id="A0A7W5AY21"/>
<evidence type="ECO:0000256" key="8">
    <source>
        <dbReference type="ARBA" id="ARBA00022741"/>
    </source>
</evidence>
<feature type="domain" description="5'-Nucleotidase C-terminal" evidence="13">
    <location>
        <begin position="329"/>
        <end position="488"/>
    </location>
</feature>
<dbReference type="GO" id="GO:0030288">
    <property type="term" value="C:outer membrane-bounded periplasmic space"/>
    <property type="evidence" value="ECO:0007669"/>
    <property type="project" value="TreeGrafter"/>
</dbReference>
<comment type="catalytic activity">
    <reaction evidence="2">
        <text>a nucleoside 2',3'-cyclic phosphate + H2O = a nucleoside 3'-phosphate + H(+)</text>
        <dbReference type="Rhea" id="RHEA:19621"/>
        <dbReference type="ChEBI" id="CHEBI:15377"/>
        <dbReference type="ChEBI" id="CHEBI:15378"/>
        <dbReference type="ChEBI" id="CHEBI:66949"/>
        <dbReference type="ChEBI" id="CHEBI:66954"/>
        <dbReference type="EC" id="3.1.4.16"/>
    </reaction>
</comment>
<evidence type="ECO:0000256" key="5">
    <source>
        <dbReference type="ARBA" id="ARBA00006654"/>
    </source>
</evidence>
<evidence type="ECO:0000259" key="12">
    <source>
        <dbReference type="Pfam" id="PF00149"/>
    </source>
</evidence>
<dbReference type="InterPro" id="IPR008334">
    <property type="entry name" value="5'-Nucleotdase_C"/>
</dbReference>
<name>A0A7W5AY21_9BACL</name>
<keyword evidence="15" id="KW-1185">Reference proteome</keyword>
<evidence type="ECO:0000256" key="4">
    <source>
        <dbReference type="ARBA" id="ARBA00004196"/>
    </source>
</evidence>
<dbReference type="InterPro" id="IPR029052">
    <property type="entry name" value="Metallo-depent_PP-like"/>
</dbReference>
<dbReference type="CDD" id="cd07410">
    <property type="entry name" value="MPP_CpdB_N"/>
    <property type="match status" value="1"/>
</dbReference>
<evidence type="ECO:0000256" key="3">
    <source>
        <dbReference type="ARBA" id="ARBA00001968"/>
    </source>
</evidence>
<comment type="catalytic activity">
    <reaction evidence="1">
        <text>a ribonucleoside 3'-phosphate + H2O = a ribonucleoside + phosphate</text>
        <dbReference type="Rhea" id="RHEA:10144"/>
        <dbReference type="ChEBI" id="CHEBI:13197"/>
        <dbReference type="ChEBI" id="CHEBI:15377"/>
        <dbReference type="ChEBI" id="CHEBI:18254"/>
        <dbReference type="ChEBI" id="CHEBI:43474"/>
        <dbReference type="EC" id="3.1.3.6"/>
    </reaction>
</comment>
<dbReference type="GO" id="GO:0046872">
    <property type="term" value="F:metal ion binding"/>
    <property type="evidence" value="ECO:0007669"/>
    <property type="project" value="UniProtKB-KW"/>
</dbReference>
<dbReference type="InterPro" id="IPR006179">
    <property type="entry name" value="5_nucleotidase/apyrase"/>
</dbReference>
<dbReference type="GO" id="GO:0000166">
    <property type="term" value="F:nucleotide binding"/>
    <property type="evidence" value="ECO:0007669"/>
    <property type="project" value="UniProtKB-KW"/>
</dbReference>
<dbReference type="Pfam" id="PF00149">
    <property type="entry name" value="Metallophos"/>
    <property type="match status" value="1"/>
</dbReference>
<evidence type="ECO:0000259" key="13">
    <source>
        <dbReference type="Pfam" id="PF02872"/>
    </source>
</evidence>
<reference evidence="14 15" key="1">
    <citation type="submission" date="2020-08" db="EMBL/GenBank/DDBJ databases">
        <title>Genomic Encyclopedia of Type Strains, Phase III (KMG-III): the genomes of soil and plant-associated and newly described type strains.</title>
        <authorList>
            <person name="Whitman W."/>
        </authorList>
    </citation>
    <scope>NUCLEOTIDE SEQUENCE [LARGE SCALE GENOMIC DNA]</scope>
    <source>
        <strain evidence="14 15">CECT 5862</strain>
    </source>
</reference>
<evidence type="ECO:0000256" key="9">
    <source>
        <dbReference type="ARBA" id="ARBA00022801"/>
    </source>
</evidence>
<keyword evidence="6" id="KW-0479">Metal-binding</keyword>
<dbReference type="InterPro" id="IPR036907">
    <property type="entry name" value="5'-Nucleotdase_C_sf"/>
</dbReference>
<comment type="similarity">
    <text evidence="5 11">Belongs to the 5'-nucleotidase family.</text>
</comment>
<dbReference type="PROSITE" id="PS00786">
    <property type="entry name" value="5_NUCLEOTIDASE_2"/>
    <property type="match status" value="1"/>
</dbReference>
<keyword evidence="10" id="KW-0511">Multifunctional enzyme</keyword>
<dbReference type="EC" id="3.1.3.6" evidence="14"/>
<evidence type="ECO:0000256" key="6">
    <source>
        <dbReference type="ARBA" id="ARBA00022723"/>
    </source>
</evidence>
<evidence type="ECO:0000313" key="15">
    <source>
        <dbReference type="Proteomes" id="UP000570361"/>
    </source>
</evidence>
<evidence type="ECO:0000256" key="2">
    <source>
        <dbReference type="ARBA" id="ARBA00001730"/>
    </source>
</evidence>
<gene>
    <name evidence="14" type="ORF">FHS18_002932</name>
</gene>
<dbReference type="Gene3D" id="3.90.780.10">
    <property type="entry name" value="5'-Nucleotidase, C-terminal domain"/>
    <property type="match status" value="1"/>
</dbReference>
<comment type="caution">
    <text evidence="14">The sequence shown here is derived from an EMBL/GenBank/DDBJ whole genome shotgun (WGS) entry which is preliminary data.</text>
</comment>
<dbReference type="InterPro" id="IPR041827">
    <property type="entry name" value="CpdB_N"/>
</dbReference>
<dbReference type="EMBL" id="JACHXK010000005">
    <property type="protein sequence ID" value="MBB3110865.1"/>
    <property type="molecule type" value="Genomic_DNA"/>
</dbReference>
<accession>A0A7W5AY21</accession>